<feature type="site" description="Could be important to modulate the pK values of the two catalytic cysteine residues" evidence="8">
    <location>
        <position position="206"/>
    </location>
</feature>
<dbReference type="InterPro" id="IPR001653">
    <property type="entry name" value="DAP_epimerase_DapF"/>
</dbReference>
<dbReference type="HAMAP" id="MF_00197">
    <property type="entry name" value="DAP_epimerase"/>
    <property type="match status" value="1"/>
</dbReference>
<keyword evidence="11" id="KW-1185">Reference proteome</keyword>
<dbReference type="GO" id="GO:0009089">
    <property type="term" value="P:lysine biosynthetic process via diaminopimelate"/>
    <property type="evidence" value="ECO:0007669"/>
    <property type="project" value="UniProtKB-UniRule"/>
</dbReference>
<feature type="active site" evidence="9">
    <location>
        <position position="73"/>
    </location>
</feature>
<accession>A0A4V2UUV4</accession>
<feature type="binding site" evidence="8">
    <location>
        <position position="44"/>
    </location>
    <ligand>
        <name>substrate</name>
    </ligand>
</feature>
<keyword evidence="8" id="KW-0963">Cytoplasm</keyword>
<proteinExistence type="inferred from homology"/>
<evidence type="ECO:0000313" key="11">
    <source>
        <dbReference type="Proteomes" id="UP000294599"/>
    </source>
</evidence>
<evidence type="ECO:0000256" key="4">
    <source>
        <dbReference type="ARBA" id="ARBA00022605"/>
    </source>
</evidence>
<dbReference type="Gene3D" id="3.10.310.10">
    <property type="entry name" value="Diaminopimelate Epimerase, Chain A, domain 1"/>
    <property type="match status" value="2"/>
</dbReference>
<comment type="subunit">
    <text evidence="8">Homodimer.</text>
</comment>
<keyword evidence="6 8" id="KW-0413">Isomerase</keyword>
<dbReference type="EC" id="5.1.1.7" evidence="3 8"/>
<evidence type="ECO:0000313" key="10">
    <source>
        <dbReference type="EMBL" id="TCS93347.1"/>
    </source>
</evidence>
<comment type="catalytic activity">
    <reaction evidence="7 8">
        <text>(2S,6S)-2,6-diaminopimelate = meso-2,6-diaminopimelate</text>
        <dbReference type="Rhea" id="RHEA:15393"/>
        <dbReference type="ChEBI" id="CHEBI:57609"/>
        <dbReference type="ChEBI" id="CHEBI:57791"/>
        <dbReference type="EC" id="5.1.1.7"/>
    </reaction>
</comment>
<comment type="caution">
    <text evidence="10">The sequence shown here is derived from an EMBL/GenBank/DDBJ whole genome shotgun (WGS) entry which is preliminary data.</text>
</comment>
<keyword evidence="5 8" id="KW-0457">Lysine biosynthesis</keyword>
<dbReference type="PANTHER" id="PTHR31689:SF0">
    <property type="entry name" value="DIAMINOPIMELATE EPIMERASE"/>
    <property type="match status" value="1"/>
</dbReference>
<dbReference type="EMBL" id="SMAF01000028">
    <property type="protein sequence ID" value="TCS93347.1"/>
    <property type="molecule type" value="Genomic_DNA"/>
</dbReference>
<feature type="site" description="Could be important to modulate the pK values of the two catalytic cysteine residues" evidence="8">
    <location>
        <position position="158"/>
    </location>
</feature>
<feature type="binding site" evidence="8">
    <location>
        <position position="64"/>
    </location>
    <ligand>
        <name>substrate</name>
    </ligand>
</feature>
<evidence type="ECO:0000256" key="2">
    <source>
        <dbReference type="ARBA" id="ARBA00010219"/>
    </source>
</evidence>
<protein>
    <recommendedName>
        <fullName evidence="3 8">Diaminopimelate epimerase</fullName>
        <shortName evidence="8">DAP epimerase</shortName>
        <ecNumber evidence="3 8">5.1.1.7</ecNumber>
    </recommendedName>
    <alternativeName>
        <fullName evidence="8">PLP-independent amino acid racemase</fullName>
    </alternativeName>
</protein>
<evidence type="ECO:0000256" key="6">
    <source>
        <dbReference type="ARBA" id="ARBA00023235"/>
    </source>
</evidence>
<dbReference type="PROSITE" id="PS01326">
    <property type="entry name" value="DAP_EPIMERASE"/>
    <property type="match status" value="1"/>
</dbReference>
<dbReference type="SUPFAM" id="SSF54506">
    <property type="entry name" value="Diaminopimelate epimerase-like"/>
    <property type="match status" value="1"/>
</dbReference>
<feature type="binding site" evidence="8">
    <location>
        <begin position="206"/>
        <end position="207"/>
    </location>
    <ligand>
        <name>substrate</name>
    </ligand>
</feature>
<comment type="function">
    <text evidence="8">Catalyzes the stereoinversion of LL-2,6-diaminopimelate (L,L-DAP) to meso-diaminopimelate (meso-DAP), a precursor of L-lysine and an essential component of the bacterial peptidoglycan.</text>
</comment>
<dbReference type="NCBIfam" id="TIGR00652">
    <property type="entry name" value="DapF"/>
    <property type="match status" value="1"/>
</dbReference>
<feature type="binding site" evidence="8">
    <location>
        <position position="188"/>
    </location>
    <ligand>
        <name>substrate</name>
    </ligand>
</feature>
<comment type="similarity">
    <text evidence="2 8">Belongs to the diaminopimelate epimerase family.</text>
</comment>
<keyword evidence="4 8" id="KW-0028">Amino-acid biosynthesis</keyword>
<comment type="subcellular location">
    <subcellularLocation>
        <location evidence="8">Cytoplasm</location>
    </subcellularLocation>
</comment>
<evidence type="ECO:0000256" key="8">
    <source>
        <dbReference type="HAMAP-Rule" id="MF_00197"/>
    </source>
</evidence>
<sequence length="273" mass="29001">MRFTKMHGAGNDFVVLDRRDGSPLPPRHELAHMADRHTGIGCDQLMILTPAQRPGSVAGYRIVNQDGSDAGQCGNGARCLAAWLHRDGALQREGVLDSPAGPVFARVLDEGFEVSLSAPRFDAPSIPMTGVSSDESGHRLRVGDCDVRFGAVSMGNPHVVIEVDEITAAPVELAATLQSHPAFPGGCNVGFVQRVTRAHLRLRVIERGVGETLACGSGACAAHAWLHHQGRVDEHTAIDLPGGRLGATWAGGREEPVRLSGPATFVFEGTWNS</sequence>
<dbReference type="InterPro" id="IPR018510">
    <property type="entry name" value="DAP_epimerase_AS"/>
</dbReference>
<feature type="binding site" evidence="8">
    <location>
        <begin position="216"/>
        <end position="217"/>
    </location>
    <ligand>
        <name>substrate</name>
    </ligand>
</feature>
<evidence type="ECO:0000256" key="3">
    <source>
        <dbReference type="ARBA" id="ARBA00013080"/>
    </source>
</evidence>
<feature type="binding site" evidence="8">
    <location>
        <position position="11"/>
    </location>
    <ligand>
        <name>substrate</name>
    </ligand>
</feature>
<feature type="binding site" evidence="8">
    <location>
        <begin position="74"/>
        <end position="75"/>
    </location>
    <ligand>
        <name>substrate</name>
    </ligand>
</feature>
<evidence type="ECO:0000256" key="9">
    <source>
        <dbReference type="PROSITE-ProRule" id="PRU10125"/>
    </source>
</evidence>
<dbReference type="UniPathway" id="UPA00034">
    <property type="reaction ID" value="UER00025"/>
</dbReference>
<dbReference type="Pfam" id="PF01678">
    <property type="entry name" value="DAP_epimerase"/>
    <property type="match status" value="2"/>
</dbReference>
<organism evidence="10 11">
    <name type="scientific">Pseudofulvimonas gallinarii</name>
    <dbReference type="NCBI Taxonomy" id="634155"/>
    <lineage>
        <taxon>Bacteria</taxon>
        <taxon>Pseudomonadati</taxon>
        <taxon>Pseudomonadota</taxon>
        <taxon>Gammaproteobacteria</taxon>
        <taxon>Lysobacterales</taxon>
        <taxon>Rhodanobacteraceae</taxon>
        <taxon>Pseudofulvimonas</taxon>
    </lineage>
</organism>
<evidence type="ECO:0000256" key="7">
    <source>
        <dbReference type="ARBA" id="ARBA00051712"/>
    </source>
</evidence>
<reference evidence="10 11" key="1">
    <citation type="submission" date="2019-03" db="EMBL/GenBank/DDBJ databases">
        <title>Genomic Encyclopedia of Type Strains, Phase IV (KMG-IV): sequencing the most valuable type-strain genomes for metagenomic binning, comparative biology and taxonomic classification.</title>
        <authorList>
            <person name="Goeker M."/>
        </authorList>
    </citation>
    <scope>NUCLEOTIDE SEQUENCE [LARGE SCALE GENOMIC DNA]</scope>
    <source>
        <strain evidence="10 11">DSM 21944</strain>
    </source>
</reference>
<dbReference type="AlphaFoldDB" id="A0A4V2UUV4"/>
<dbReference type="GO" id="GO:0008837">
    <property type="term" value="F:diaminopimelate epimerase activity"/>
    <property type="evidence" value="ECO:0007669"/>
    <property type="project" value="UniProtKB-UniRule"/>
</dbReference>
<gene>
    <name evidence="8" type="primary">dapF</name>
    <name evidence="10" type="ORF">EDC25_12828</name>
</gene>
<name>A0A4V2UUV4_9GAMM</name>
<feature type="site" description="Important for dimerization" evidence="8">
    <location>
        <position position="267"/>
    </location>
</feature>
<comment type="pathway">
    <text evidence="1 8">Amino-acid biosynthesis; L-lysine biosynthesis via DAP pathway; DL-2,6-diaminopimelate from LL-2,6-diaminopimelate: step 1/1.</text>
</comment>
<dbReference type="Proteomes" id="UP000294599">
    <property type="component" value="Unassembled WGS sequence"/>
</dbReference>
<feature type="active site" description="Proton acceptor" evidence="8">
    <location>
        <position position="215"/>
    </location>
</feature>
<feature type="active site" description="Proton donor" evidence="8">
    <location>
        <position position="73"/>
    </location>
</feature>
<feature type="binding site" evidence="8">
    <location>
        <position position="156"/>
    </location>
    <ligand>
        <name>substrate</name>
    </ligand>
</feature>
<dbReference type="GO" id="GO:0005829">
    <property type="term" value="C:cytosol"/>
    <property type="evidence" value="ECO:0007669"/>
    <property type="project" value="TreeGrafter"/>
</dbReference>
<evidence type="ECO:0000256" key="5">
    <source>
        <dbReference type="ARBA" id="ARBA00023154"/>
    </source>
</evidence>
<evidence type="ECO:0000256" key="1">
    <source>
        <dbReference type="ARBA" id="ARBA00005196"/>
    </source>
</evidence>
<dbReference type="PANTHER" id="PTHR31689">
    <property type="entry name" value="DIAMINOPIMELATE EPIMERASE, CHLOROPLASTIC"/>
    <property type="match status" value="1"/>
</dbReference>